<keyword evidence="4" id="KW-1185">Reference proteome</keyword>
<proteinExistence type="predicted"/>
<comment type="caution">
    <text evidence="3">The sequence shown here is derived from an EMBL/GenBank/DDBJ whole genome shotgun (WGS) entry which is preliminary data.</text>
</comment>
<name>A0ABT0R0C6_9MICO</name>
<keyword evidence="2" id="KW-1133">Transmembrane helix</keyword>
<evidence type="ECO:0000256" key="1">
    <source>
        <dbReference type="SAM" id="MobiDB-lite"/>
    </source>
</evidence>
<dbReference type="RefSeq" id="WP_249736851.1">
    <property type="nucleotide sequence ID" value="NZ_JAKNCJ010000002.1"/>
</dbReference>
<dbReference type="EMBL" id="JAKNCJ010000002">
    <property type="protein sequence ID" value="MCL6422734.1"/>
    <property type="molecule type" value="Genomic_DNA"/>
</dbReference>
<feature type="region of interest" description="Disordered" evidence="1">
    <location>
        <begin position="59"/>
        <end position="111"/>
    </location>
</feature>
<reference evidence="3" key="1">
    <citation type="submission" date="2022-02" db="EMBL/GenBank/DDBJ databases">
        <authorList>
            <person name="Lee M."/>
            <person name="Kim S.-J."/>
            <person name="Jung M.-Y."/>
        </authorList>
    </citation>
    <scope>NUCLEOTIDE SEQUENCE</scope>
    <source>
        <strain evidence="3">JHP9</strain>
    </source>
</reference>
<gene>
    <name evidence="3" type="ORF">Bequi_04925</name>
</gene>
<dbReference type="Proteomes" id="UP001203761">
    <property type="component" value="Unassembled WGS sequence"/>
</dbReference>
<sequence length="111" mass="11713">MNGLWLAAPAGPSDGGEGFTLVSVSPGLGGFVVMFLLALVVVFLMVDLSRRVRRIQARANAEERQAWEQSEAAREAGDGSDAPTDARADAERGSSAETGAQPERDGDEPLR</sequence>
<evidence type="ECO:0000313" key="4">
    <source>
        <dbReference type="Proteomes" id="UP001203761"/>
    </source>
</evidence>
<evidence type="ECO:0000313" key="3">
    <source>
        <dbReference type="EMBL" id="MCL6422734.1"/>
    </source>
</evidence>
<protein>
    <submittedName>
        <fullName evidence="3">Uncharacterized protein</fullName>
    </submittedName>
</protein>
<feature type="compositionally biased region" description="Basic and acidic residues" evidence="1">
    <location>
        <begin position="84"/>
        <end position="94"/>
    </location>
</feature>
<feature type="compositionally biased region" description="Basic and acidic residues" evidence="1">
    <location>
        <begin position="60"/>
        <end position="77"/>
    </location>
</feature>
<keyword evidence="2" id="KW-0812">Transmembrane</keyword>
<feature type="transmembrane region" description="Helical" evidence="2">
    <location>
        <begin position="28"/>
        <end position="48"/>
    </location>
</feature>
<organism evidence="3 4">
    <name type="scientific">Brachybacterium equifaecis</name>
    <dbReference type="NCBI Taxonomy" id="2910770"/>
    <lineage>
        <taxon>Bacteria</taxon>
        <taxon>Bacillati</taxon>
        <taxon>Actinomycetota</taxon>
        <taxon>Actinomycetes</taxon>
        <taxon>Micrococcales</taxon>
        <taxon>Dermabacteraceae</taxon>
        <taxon>Brachybacterium</taxon>
    </lineage>
</organism>
<keyword evidence="2" id="KW-0472">Membrane</keyword>
<accession>A0ABT0R0C6</accession>
<evidence type="ECO:0000256" key="2">
    <source>
        <dbReference type="SAM" id="Phobius"/>
    </source>
</evidence>
<feature type="compositionally biased region" description="Basic and acidic residues" evidence="1">
    <location>
        <begin position="102"/>
        <end position="111"/>
    </location>
</feature>